<dbReference type="EMBL" id="MN739352">
    <property type="protein sequence ID" value="QHT00096.1"/>
    <property type="molecule type" value="Genomic_DNA"/>
</dbReference>
<organism evidence="2">
    <name type="scientific">viral metagenome</name>
    <dbReference type="NCBI Taxonomy" id="1070528"/>
    <lineage>
        <taxon>unclassified sequences</taxon>
        <taxon>metagenomes</taxon>
        <taxon>organismal metagenomes</taxon>
    </lineage>
</organism>
<dbReference type="AlphaFoldDB" id="A0A6C0C5V5"/>
<protein>
    <recommendedName>
        <fullName evidence="1">C962R-like N-terminal AEP domain-containing protein</fullName>
    </recommendedName>
</protein>
<proteinExistence type="predicted"/>
<feature type="domain" description="C962R-like N-terminal AEP" evidence="1">
    <location>
        <begin position="30"/>
        <end position="161"/>
    </location>
</feature>
<evidence type="ECO:0000259" key="1">
    <source>
        <dbReference type="Pfam" id="PF23162"/>
    </source>
</evidence>
<dbReference type="InterPro" id="IPR056443">
    <property type="entry name" value="AEP_C962R"/>
</dbReference>
<accession>A0A6C0C5V5</accession>
<sequence>MFRSTKHAAMYQLTKFLKLHACAASDSNCTHISANNGSWIIPSEDLSEFLKLYSDAVQYFLLHIAEISPKDIKPIVADFFFHHMDKEITDYISPDTITSIVKKLELILVETFGNKHDFTCVVMVKKTGHADPRIFRFHFPYIVCNNIHHLILRNKFIETCDPYCDAKGKFDMEEVYLGCSSIQYLYLSTTHGIPQYKIYDGKIVTENTQEMVKLLSLRNKDHLLIQPIRGAEFYRYPLESKAKDECSPTIMYDVDIILKLLGMLKNFRSSDNDEILHISTILYYCHVTNANENADFYKIWKDWIERTYLDLLPIKIWQFCAEFSYYCLTIKNLYYYAHVGSPTLFEKTVDGDPTFKKYCY</sequence>
<dbReference type="Pfam" id="PF23162">
    <property type="entry name" value="AEP_C962R"/>
    <property type="match status" value="1"/>
</dbReference>
<reference evidence="2" key="1">
    <citation type="journal article" date="2020" name="Nature">
        <title>Giant virus diversity and host interactions through global metagenomics.</title>
        <authorList>
            <person name="Schulz F."/>
            <person name="Roux S."/>
            <person name="Paez-Espino D."/>
            <person name="Jungbluth S."/>
            <person name="Walsh D.A."/>
            <person name="Denef V.J."/>
            <person name="McMahon K.D."/>
            <person name="Konstantinidis K.T."/>
            <person name="Eloe-Fadrosh E.A."/>
            <person name="Kyrpides N.C."/>
            <person name="Woyke T."/>
        </authorList>
    </citation>
    <scope>NUCLEOTIDE SEQUENCE</scope>
    <source>
        <strain evidence="2">GVMAG-M-3300020192-26</strain>
    </source>
</reference>
<name>A0A6C0C5V5_9ZZZZ</name>
<evidence type="ECO:0000313" key="2">
    <source>
        <dbReference type="EMBL" id="QHT00096.1"/>
    </source>
</evidence>